<keyword evidence="1" id="KW-0732">Signal</keyword>
<proteinExistence type="predicted"/>
<dbReference type="RefSeq" id="WP_122140203.1">
    <property type="nucleotide sequence ID" value="NZ_RFLX01000039.1"/>
</dbReference>
<organism evidence="2 3">
    <name type="scientific">Teichococcus wenyumeiae</name>
    <dbReference type="NCBI Taxonomy" id="2478470"/>
    <lineage>
        <taxon>Bacteria</taxon>
        <taxon>Pseudomonadati</taxon>
        <taxon>Pseudomonadota</taxon>
        <taxon>Alphaproteobacteria</taxon>
        <taxon>Acetobacterales</taxon>
        <taxon>Roseomonadaceae</taxon>
        <taxon>Roseomonas</taxon>
    </lineage>
</organism>
<keyword evidence="3" id="KW-1185">Reference proteome</keyword>
<dbReference type="EMBL" id="RFLX01000039">
    <property type="protein sequence ID" value="RMI17071.1"/>
    <property type="molecule type" value="Genomic_DNA"/>
</dbReference>
<accession>A0ABX9VCY1</accession>
<name>A0ABX9VCY1_9PROT</name>
<feature type="chain" id="PRO_5046799080" evidence="1">
    <location>
        <begin position="24"/>
        <end position="103"/>
    </location>
</feature>
<evidence type="ECO:0000256" key="1">
    <source>
        <dbReference type="SAM" id="SignalP"/>
    </source>
</evidence>
<evidence type="ECO:0000313" key="2">
    <source>
        <dbReference type="EMBL" id="RMI17071.1"/>
    </source>
</evidence>
<feature type="signal peptide" evidence="1">
    <location>
        <begin position="1"/>
        <end position="23"/>
    </location>
</feature>
<protein>
    <submittedName>
        <fullName evidence="2">Uncharacterized protein</fullName>
    </submittedName>
</protein>
<dbReference type="Proteomes" id="UP000274097">
    <property type="component" value="Unassembled WGS sequence"/>
</dbReference>
<gene>
    <name evidence="2" type="ORF">EBE87_24105</name>
</gene>
<comment type="caution">
    <text evidence="2">The sequence shown here is derived from an EMBL/GenBank/DDBJ whole genome shotgun (WGS) entry which is preliminary data.</text>
</comment>
<evidence type="ECO:0000313" key="3">
    <source>
        <dbReference type="Proteomes" id="UP000274097"/>
    </source>
</evidence>
<sequence>MTSFRTLLAATALLGLSGATAFAAPLNVVNQGENVSVEYDAGYTGNIVGGGAVRVAGQGESQMIAYSAPSFAHRSAGIPVFTGGSEGGVAYLPAASSAAMAAR</sequence>
<reference evidence="2 3" key="1">
    <citation type="submission" date="2018-10" db="EMBL/GenBank/DDBJ databases">
        <title>Roseomonas sp. nov., isolated from feces of Tibetan antelopes in the Qinghai-Tibet plateau, China.</title>
        <authorList>
            <person name="Tian Z."/>
        </authorList>
    </citation>
    <scope>NUCLEOTIDE SEQUENCE [LARGE SCALE GENOMIC DNA]</scope>
    <source>
        <strain evidence="2 3">Z23</strain>
    </source>
</reference>